<feature type="transmembrane region" description="Helical" evidence="6">
    <location>
        <begin position="175"/>
        <end position="197"/>
    </location>
</feature>
<evidence type="ECO:0000256" key="1">
    <source>
        <dbReference type="ARBA" id="ARBA00004651"/>
    </source>
</evidence>
<dbReference type="KEGG" id="faa:HMPREF0389_00994"/>
<dbReference type="OrthoDB" id="9779786at2"/>
<evidence type="ECO:0000256" key="6">
    <source>
        <dbReference type="SAM" id="Phobius"/>
    </source>
</evidence>
<keyword evidence="5 6" id="KW-0472">Membrane</keyword>
<dbReference type="Gene3D" id="3.30.70.120">
    <property type="match status" value="1"/>
</dbReference>
<feature type="transmembrane region" description="Helical" evidence="6">
    <location>
        <begin position="109"/>
        <end position="127"/>
    </location>
</feature>
<keyword evidence="4 6" id="KW-1133">Transmembrane helix</keyword>
<organism evidence="8 9">
    <name type="scientific">Filifactor alocis (strain ATCC 35896 / CCUG 47790 / D40 B5)</name>
    <name type="common">Fusobacterium alocis</name>
    <dbReference type="NCBI Taxonomy" id="546269"/>
    <lineage>
        <taxon>Bacteria</taxon>
        <taxon>Bacillati</taxon>
        <taxon>Bacillota</taxon>
        <taxon>Clostridia</taxon>
        <taxon>Peptostreptococcales</taxon>
        <taxon>Filifactoraceae</taxon>
        <taxon>Filifactor</taxon>
    </lineage>
</organism>
<feature type="domain" description="DUF2179" evidence="7">
    <location>
        <begin position="221"/>
        <end position="275"/>
    </location>
</feature>
<evidence type="ECO:0000256" key="4">
    <source>
        <dbReference type="ARBA" id="ARBA00022989"/>
    </source>
</evidence>
<protein>
    <recommendedName>
        <fullName evidence="7">DUF2179 domain-containing protein</fullName>
    </recommendedName>
</protein>
<dbReference type="RefSeq" id="WP_014262982.1">
    <property type="nucleotide sequence ID" value="NC_016630.1"/>
</dbReference>
<dbReference type="PIRSF" id="PIRSF006483">
    <property type="entry name" value="Membrane_protein_YitT"/>
    <property type="match status" value="1"/>
</dbReference>
<dbReference type="PANTHER" id="PTHR33545">
    <property type="entry name" value="UPF0750 MEMBRANE PROTEIN YITT-RELATED"/>
    <property type="match status" value="1"/>
</dbReference>
<dbReference type="InterPro" id="IPR051461">
    <property type="entry name" value="UPF0750_membrane"/>
</dbReference>
<dbReference type="Proteomes" id="UP000007468">
    <property type="component" value="Chromosome"/>
</dbReference>
<feature type="transmembrane region" description="Helical" evidence="6">
    <location>
        <begin position="148"/>
        <end position="169"/>
    </location>
</feature>
<evidence type="ECO:0000256" key="3">
    <source>
        <dbReference type="ARBA" id="ARBA00022692"/>
    </source>
</evidence>
<dbReference type="GO" id="GO:0005886">
    <property type="term" value="C:plasma membrane"/>
    <property type="evidence" value="ECO:0007669"/>
    <property type="project" value="UniProtKB-SubCell"/>
</dbReference>
<dbReference type="PANTHER" id="PTHR33545:SF9">
    <property type="entry name" value="UPF0750 MEMBRANE PROTEIN YITE"/>
    <property type="match status" value="1"/>
</dbReference>
<evidence type="ECO:0000256" key="5">
    <source>
        <dbReference type="ARBA" id="ARBA00023136"/>
    </source>
</evidence>
<dbReference type="HOGENOM" id="CLU_063199_0_0_9"/>
<name>D6GQL9_FILAD</name>
<evidence type="ECO:0000256" key="2">
    <source>
        <dbReference type="ARBA" id="ARBA00022475"/>
    </source>
</evidence>
<dbReference type="EMBL" id="CP002390">
    <property type="protein sequence ID" value="EFE29072.2"/>
    <property type="molecule type" value="Genomic_DNA"/>
</dbReference>
<dbReference type="AlphaFoldDB" id="D6GQL9"/>
<keyword evidence="2" id="KW-1003">Cell membrane</keyword>
<dbReference type="CDD" id="cd16380">
    <property type="entry name" value="YitT_C"/>
    <property type="match status" value="1"/>
</dbReference>
<dbReference type="STRING" id="546269.HMPREF0389_00994"/>
<reference evidence="9" key="1">
    <citation type="submission" date="2010-12" db="EMBL/GenBank/DDBJ databases">
        <title>The genome sequence of Filifactor alocis strain ATCC 35896.</title>
        <authorList>
            <consortium name="The Broad Institute Genome Sequencing Platform"/>
            <person name="Ward D."/>
            <person name="Earl A."/>
            <person name="Feldgarden M."/>
            <person name="Young S.K."/>
            <person name="Gargeya S."/>
            <person name="Zeng Q."/>
            <person name="Alvarado L."/>
            <person name="Berlin A."/>
            <person name="Bochicchio J."/>
            <person name="Chapman S.B."/>
            <person name="Chen Z."/>
            <person name="Freedman E."/>
            <person name="Gellesch M."/>
            <person name="Goldberg J."/>
            <person name="Griggs A."/>
            <person name="Gujja S."/>
            <person name="Heilman E."/>
            <person name="Heiman D."/>
            <person name="Howarth C."/>
            <person name="Mehta T."/>
            <person name="Neiman D."/>
            <person name="Pearson M."/>
            <person name="Roberts A."/>
            <person name="Saif S."/>
            <person name="Shea T."/>
            <person name="Shenoy N."/>
            <person name="Sisk P."/>
            <person name="Stolte C."/>
            <person name="Sykes S."/>
            <person name="White J."/>
            <person name="Yandava C."/>
            <person name="Izard J."/>
            <person name="Blanton J.M."/>
            <person name="Baranova O.V."/>
            <person name="Tanner A.C."/>
            <person name="Dewhirst F.E."/>
            <person name="Haas B."/>
            <person name="Nusbaum C."/>
            <person name="Birren B."/>
        </authorList>
    </citation>
    <scope>NUCLEOTIDE SEQUENCE [LARGE SCALE GENOMIC DNA]</scope>
    <source>
        <strain evidence="9">ATCC 35896 / D40 B5</strain>
    </source>
</reference>
<feature type="transmembrane region" description="Helical" evidence="6">
    <location>
        <begin position="53"/>
        <end position="71"/>
    </location>
</feature>
<keyword evidence="3 6" id="KW-0812">Transmembrane</keyword>
<sequence>MERNFKKFLSVTLGSVLMSIGFYFFLVPSHLVTGGVTGLALIINSLIPNFPTGGFMILINIVLFILAFIFIGKEFGGYTMYSSFLISGLITLLEYYFPHVEPLTDDLLINLLYGILINGLGYAFIFSQNASTGGTDIVAKIINKFTHIDMGKALFLSDFSITVLAGVIFGPKLGLYALLGILLNSMIIDKLLAGFNVRINMTINSVKNQEINDYILHELIRGTTIYYARGGFSNDEKTIINTIVTRKEYLKIKQFVKEIDPLAFISISFVNEVLGEGFSYHRDNKPTK</sequence>
<feature type="transmembrane region" description="Helical" evidence="6">
    <location>
        <begin position="21"/>
        <end position="47"/>
    </location>
</feature>
<feature type="transmembrane region" description="Helical" evidence="6">
    <location>
        <begin position="78"/>
        <end position="97"/>
    </location>
</feature>
<evidence type="ECO:0000259" key="7">
    <source>
        <dbReference type="Pfam" id="PF10035"/>
    </source>
</evidence>
<proteinExistence type="predicted"/>
<dbReference type="InterPro" id="IPR015867">
    <property type="entry name" value="N-reg_PII/ATP_PRibTrfase_C"/>
</dbReference>
<dbReference type="InterPro" id="IPR019264">
    <property type="entry name" value="DUF2179"/>
</dbReference>
<keyword evidence="9" id="KW-1185">Reference proteome</keyword>
<dbReference type="eggNOG" id="COG1284">
    <property type="taxonomic scope" value="Bacteria"/>
</dbReference>
<dbReference type="Pfam" id="PF10035">
    <property type="entry name" value="DUF2179"/>
    <property type="match status" value="1"/>
</dbReference>
<accession>D6GQL9</accession>
<evidence type="ECO:0000313" key="8">
    <source>
        <dbReference type="EMBL" id="EFE29072.2"/>
    </source>
</evidence>
<gene>
    <name evidence="8" type="ordered locus">HMPREF0389_00994</name>
</gene>
<dbReference type="Pfam" id="PF02588">
    <property type="entry name" value="YitT_membrane"/>
    <property type="match status" value="1"/>
</dbReference>
<comment type="subcellular location">
    <subcellularLocation>
        <location evidence="1">Cell membrane</location>
        <topology evidence="1">Multi-pass membrane protein</topology>
    </subcellularLocation>
</comment>
<evidence type="ECO:0000313" key="9">
    <source>
        <dbReference type="Proteomes" id="UP000007468"/>
    </source>
</evidence>
<dbReference type="InterPro" id="IPR003740">
    <property type="entry name" value="YitT"/>
</dbReference>